<sequence length="150" mass="17492">MKFKKGKCRVLHLGRNNPRHQYRLGVDLLGSRSAEKDLRVLVDNKLSMSQECALVAKNANGILGCIKKRVASRSREVILPLYSALVRPHLKYCVQFWAPQFKKDKELLERVQWRATKMIRGLEHLSHEKRLRELGLFSLEKTERGSHQYL</sequence>
<reference evidence="1 2" key="1">
    <citation type="submission" date="2024-06" db="EMBL/GenBank/DDBJ databases">
        <title>The draft genome of Grus japonensis, version 3.</title>
        <authorList>
            <person name="Nabeshima K."/>
            <person name="Suzuki S."/>
            <person name="Onuma M."/>
        </authorList>
    </citation>
    <scope>NUCLEOTIDE SEQUENCE [LARGE SCALE GENOMIC DNA]</scope>
    <source>
        <strain evidence="1 2">451A</strain>
    </source>
</reference>
<evidence type="ECO:0000313" key="2">
    <source>
        <dbReference type="Proteomes" id="UP001623348"/>
    </source>
</evidence>
<proteinExistence type="predicted"/>
<gene>
    <name evidence="1" type="ORF">GRJ2_001292500</name>
</gene>
<name>A0ABC9WUQ5_GRUJA</name>
<dbReference type="EMBL" id="BAAFJT010000004">
    <property type="protein sequence ID" value="GAB0188272.1"/>
    <property type="molecule type" value="Genomic_DNA"/>
</dbReference>
<dbReference type="Proteomes" id="UP001623348">
    <property type="component" value="Unassembled WGS sequence"/>
</dbReference>
<protein>
    <submittedName>
        <fullName evidence="1">Mitochondrial enolase superfamily member 1</fullName>
    </submittedName>
</protein>
<comment type="caution">
    <text evidence="1">The sequence shown here is derived from an EMBL/GenBank/DDBJ whole genome shotgun (WGS) entry which is preliminary data.</text>
</comment>
<dbReference type="PRINTS" id="PR01345">
    <property type="entry name" value="CERVTRCPTASE"/>
</dbReference>
<keyword evidence="2" id="KW-1185">Reference proteome</keyword>
<dbReference type="PANTHER" id="PTHR33332">
    <property type="entry name" value="REVERSE TRANSCRIPTASE DOMAIN-CONTAINING PROTEIN"/>
    <property type="match status" value="1"/>
</dbReference>
<organism evidence="1 2">
    <name type="scientific">Grus japonensis</name>
    <name type="common">Japanese crane</name>
    <name type="synonym">Red-crowned crane</name>
    <dbReference type="NCBI Taxonomy" id="30415"/>
    <lineage>
        <taxon>Eukaryota</taxon>
        <taxon>Metazoa</taxon>
        <taxon>Chordata</taxon>
        <taxon>Craniata</taxon>
        <taxon>Vertebrata</taxon>
        <taxon>Euteleostomi</taxon>
        <taxon>Archelosauria</taxon>
        <taxon>Archosauria</taxon>
        <taxon>Dinosauria</taxon>
        <taxon>Saurischia</taxon>
        <taxon>Theropoda</taxon>
        <taxon>Coelurosauria</taxon>
        <taxon>Aves</taxon>
        <taxon>Neognathae</taxon>
        <taxon>Neoaves</taxon>
        <taxon>Gruiformes</taxon>
        <taxon>Gruidae</taxon>
        <taxon>Grus</taxon>
    </lineage>
</organism>
<evidence type="ECO:0000313" key="1">
    <source>
        <dbReference type="EMBL" id="GAB0188272.1"/>
    </source>
</evidence>
<dbReference type="AlphaFoldDB" id="A0ABC9WUQ5"/>
<accession>A0ABC9WUQ5</accession>